<reference evidence="2 3" key="1">
    <citation type="submission" date="2019-03" db="EMBL/GenBank/DDBJ databases">
        <title>Genomic Encyclopedia of Type Strains, Phase IV (KMG-IV): sequencing the most valuable type-strain genomes for metagenomic binning, comparative biology and taxonomic classification.</title>
        <authorList>
            <person name="Goeker M."/>
        </authorList>
    </citation>
    <scope>NUCLEOTIDE SEQUENCE [LARGE SCALE GENOMIC DNA]</scope>
    <source>
        <strain evidence="2 3">DSM 25488</strain>
    </source>
</reference>
<keyword evidence="3" id="KW-1185">Reference proteome</keyword>
<dbReference type="EMBL" id="SNZB01000001">
    <property type="protein sequence ID" value="TDR23235.1"/>
    <property type="molecule type" value="Genomic_DNA"/>
</dbReference>
<dbReference type="Gene3D" id="1.10.3680.10">
    <property type="entry name" value="TerB-like"/>
    <property type="match status" value="1"/>
</dbReference>
<organism evidence="2 3">
    <name type="scientific">Marinicella litoralis</name>
    <dbReference type="NCBI Taxonomy" id="644220"/>
    <lineage>
        <taxon>Bacteria</taxon>
        <taxon>Pseudomonadati</taxon>
        <taxon>Pseudomonadota</taxon>
        <taxon>Gammaproteobacteria</taxon>
        <taxon>Lysobacterales</taxon>
        <taxon>Marinicellaceae</taxon>
        <taxon>Marinicella</taxon>
    </lineage>
</organism>
<evidence type="ECO:0000259" key="1">
    <source>
        <dbReference type="Pfam" id="PF05099"/>
    </source>
</evidence>
<comment type="caution">
    <text evidence="2">The sequence shown here is derived from an EMBL/GenBank/DDBJ whole genome shotgun (WGS) entry which is preliminary data.</text>
</comment>
<dbReference type="Pfam" id="PF05099">
    <property type="entry name" value="TerB"/>
    <property type="match status" value="1"/>
</dbReference>
<protein>
    <submittedName>
        <fullName evidence="2">Putative tellurite resistance protein B-like protein</fullName>
    </submittedName>
</protein>
<evidence type="ECO:0000313" key="3">
    <source>
        <dbReference type="Proteomes" id="UP000295724"/>
    </source>
</evidence>
<dbReference type="RefSeq" id="WP_162846707.1">
    <property type="nucleotide sequence ID" value="NZ_NIHB01000001.1"/>
</dbReference>
<dbReference type="InterPro" id="IPR029024">
    <property type="entry name" value="TerB-like"/>
</dbReference>
<dbReference type="InterPro" id="IPR007791">
    <property type="entry name" value="DjlA_N"/>
</dbReference>
<gene>
    <name evidence="2" type="ORF">C8D91_0095</name>
</gene>
<sequence length="169" mass="19163">MGIVYYQYLFCVINHSVMNLLNSIKSLMNINLGEKVLNADESKELNHAIVELMLEMVKADFVELHAEKQALGIYLSQSLHLPKDEVANYIEAAEDRINFSISLESQTNVINNYLAKEQKIELMNHLWQLAIADNQIHLLEENLFYKAGALLGIKKSLLVAICQQTGQSD</sequence>
<proteinExistence type="predicted"/>
<dbReference type="Proteomes" id="UP000295724">
    <property type="component" value="Unassembled WGS sequence"/>
</dbReference>
<feature type="domain" description="Co-chaperone DjlA N-terminal" evidence="1">
    <location>
        <begin position="48"/>
        <end position="156"/>
    </location>
</feature>
<dbReference type="AlphaFoldDB" id="A0A4R6XTE5"/>
<name>A0A4R6XTE5_9GAMM</name>
<dbReference type="SUPFAM" id="SSF158682">
    <property type="entry name" value="TerB-like"/>
    <property type="match status" value="1"/>
</dbReference>
<evidence type="ECO:0000313" key="2">
    <source>
        <dbReference type="EMBL" id="TDR23235.1"/>
    </source>
</evidence>
<accession>A0A4R6XTE5</accession>